<dbReference type="GO" id="GO:0051539">
    <property type="term" value="F:4 iron, 4 sulfur cluster binding"/>
    <property type="evidence" value="ECO:0007669"/>
    <property type="project" value="UniProtKB-KW"/>
</dbReference>
<dbReference type="AlphaFoldDB" id="A0A0H3FW08"/>
<evidence type="ECO:0000259" key="8">
    <source>
        <dbReference type="SMART" id="SM00986"/>
    </source>
</evidence>
<dbReference type="InterPro" id="IPR051536">
    <property type="entry name" value="UDG_Type-4/5"/>
</dbReference>
<keyword evidence="3" id="KW-0227">DNA damage</keyword>
<evidence type="ECO:0000313" key="9">
    <source>
        <dbReference type="EMBL" id="AEH61998.1"/>
    </source>
</evidence>
<dbReference type="HOGENOM" id="CLU_044815_1_0_5"/>
<protein>
    <submittedName>
        <fullName evidence="9">Uracil-DNA glycosylase superfamily</fullName>
    </submittedName>
</protein>
<dbReference type="GO" id="GO:0097506">
    <property type="term" value="F:deaminated base DNA N-glycosylase activity"/>
    <property type="evidence" value="ECO:0007669"/>
    <property type="project" value="UniProtKB-ARBA"/>
</dbReference>
<dbReference type="PANTHER" id="PTHR33693:SF1">
    <property type="entry name" value="TYPE-4 URACIL-DNA GLYCOSYLASE"/>
    <property type="match status" value="1"/>
</dbReference>
<proteinExistence type="predicted"/>
<keyword evidence="4" id="KW-0378">Hydrolase</keyword>
<evidence type="ECO:0000256" key="5">
    <source>
        <dbReference type="ARBA" id="ARBA00023004"/>
    </source>
</evidence>
<dbReference type="SUPFAM" id="SSF52141">
    <property type="entry name" value="Uracil-DNA glycosylase-like"/>
    <property type="match status" value="1"/>
</dbReference>
<name>A0A0H3FW08_ZYMMA</name>
<dbReference type="EMBL" id="CP002850">
    <property type="protein sequence ID" value="AEH61998.1"/>
    <property type="molecule type" value="Genomic_DNA"/>
</dbReference>
<dbReference type="InterPro" id="IPR036895">
    <property type="entry name" value="Uracil-DNA_glycosylase-like_sf"/>
</dbReference>
<dbReference type="KEGG" id="zmm:Zmob_0145"/>
<keyword evidence="1" id="KW-0004">4Fe-4S</keyword>
<keyword evidence="7" id="KW-0234">DNA repair</keyword>
<accession>A0A0H3FW08</accession>
<evidence type="ECO:0000256" key="4">
    <source>
        <dbReference type="ARBA" id="ARBA00022801"/>
    </source>
</evidence>
<evidence type="ECO:0000313" key="10">
    <source>
        <dbReference type="Proteomes" id="UP000001494"/>
    </source>
</evidence>
<dbReference type="Pfam" id="PF03167">
    <property type="entry name" value="UDG"/>
    <property type="match status" value="1"/>
</dbReference>
<evidence type="ECO:0000256" key="7">
    <source>
        <dbReference type="ARBA" id="ARBA00023204"/>
    </source>
</evidence>
<dbReference type="OrthoDB" id="5290748at2"/>
<keyword evidence="2" id="KW-0479">Metal-binding</keyword>
<evidence type="ECO:0000256" key="6">
    <source>
        <dbReference type="ARBA" id="ARBA00023014"/>
    </source>
</evidence>
<dbReference type="PANTHER" id="PTHR33693">
    <property type="entry name" value="TYPE-5 URACIL-DNA GLYCOSYLASE"/>
    <property type="match status" value="1"/>
</dbReference>
<dbReference type="GeneID" id="79903693"/>
<dbReference type="RefSeq" id="WP_011241008.1">
    <property type="nucleotide sequence ID" value="NC_017262.1"/>
</dbReference>
<evidence type="ECO:0000256" key="2">
    <source>
        <dbReference type="ARBA" id="ARBA00022723"/>
    </source>
</evidence>
<dbReference type="GO" id="GO:0046872">
    <property type="term" value="F:metal ion binding"/>
    <property type="evidence" value="ECO:0007669"/>
    <property type="project" value="UniProtKB-KW"/>
</dbReference>
<reference evidence="9 10" key="1">
    <citation type="journal article" date="2011" name="J. Bacteriol.">
        <title>Genome sequence of the ethanol-producing Zymomonas mobilis subsp. mobilis lectotype strain ATCC 10988.</title>
        <authorList>
            <person name="Pappas K.M."/>
            <person name="Kouvelis V.N."/>
            <person name="Saunders E."/>
            <person name="Brettin T.S."/>
            <person name="Bruce D."/>
            <person name="Detter C."/>
            <person name="Balakireva M."/>
            <person name="Han C.S."/>
            <person name="Savvakis G."/>
            <person name="Kyrpides N.C."/>
            <person name="Typas M.A."/>
        </authorList>
    </citation>
    <scope>NUCLEOTIDE SEQUENCE [LARGE SCALE GENOMIC DNA]</scope>
    <source>
        <strain evidence="10">ATCC 10988 / DSM 424 / CCUG 17860 / LMG 404 / NCIMB 8938 / NRRL B-806 / ZM1</strain>
    </source>
</reference>
<dbReference type="GO" id="GO:0006281">
    <property type="term" value="P:DNA repair"/>
    <property type="evidence" value="ECO:0007669"/>
    <property type="project" value="UniProtKB-KW"/>
</dbReference>
<dbReference type="SMART" id="SM00986">
    <property type="entry name" value="UDG"/>
    <property type="match status" value="1"/>
</dbReference>
<dbReference type="Gene3D" id="3.40.470.10">
    <property type="entry name" value="Uracil-DNA glycosylase-like domain"/>
    <property type="match status" value="1"/>
</dbReference>
<keyword evidence="5" id="KW-0408">Iron</keyword>
<gene>
    <name evidence="9" type="ordered locus">Zmob_0145</name>
</gene>
<organism evidence="9 10">
    <name type="scientific">Zymomonas mobilis subsp. mobilis (strain ATCC 10988 / DSM 424 / LMG 404 / NCIMB 8938 / NRRL B-806 / ZM1)</name>
    <dbReference type="NCBI Taxonomy" id="555217"/>
    <lineage>
        <taxon>Bacteria</taxon>
        <taxon>Pseudomonadati</taxon>
        <taxon>Pseudomonadota</taxon>
        <taxon>Alphaproteobacteria</taxon>
        <taxon>Sphingomonadales</taxon>
        <taxon>Zymomonadaceae</taxon>
        <taxon>Zymomonas</taxon>
    </lineage>
</organism>
<dbReference type="SMART" id="SM00987">
    <property type="entry name" value="UreE_C"/>
    <property type="match status" value="1"/>
</dbReference>
<sequence precursor="true">MAFKSLLEWWQQAGVDILTQDIPQNWFSKNHPENSLFKPSDNKNIRENNFSKNNLLNFKKNEEILSAPSLIKNIPQNISSFQLWLQNIFGEKCLFSEVKISPKLMVLSESPEAEDMAQGQLFSGKAGRLLHAMLDTLSIKKQDIYFATMSPIVEHIDYVKISSYAAGNSLTFHDYTLIAAQHISLIKPRYLLLLGDAPNRALLQMNTMDARKKIHAITVNNDNIDAFALLHPKMLLETPSLKAIAWKDLRVLKGKIDEKTTADE</sequence>
<dbReference type="eggNOG" id="COG1573">
    <property type="taxonomic scope" value="Bacteria"/>
</dbReference>
<evidence type="ECO:0000256" key="3">
    <source>
        <dbReference type="ARBA" id="ARBA00022763"/>
    </source>
</evidence>
<keyword evidence="6" id="KW-0411">Iron-sulfur</keyword>
<feature type="domain" description="Uracil-DNA glycosylase-like" evidence="8">
    <location>
        <begin position="95"/>
        <end position="250"/>
    </location>
</feature>
<dbReference type="InterPro" id="IPR005122">
    <property type="entry name" value="Uracil-DNA_glycosylase-like"/>
</dbReference>
<dbReference type="Proteomes" id="UP000001494">
    <property type="component" value="Chromosome"/>
</dbReference>
<evidence type="ECO:0000256" key="1">
    <source>
        <dbReference type="ARBA" id="ARBA00022485"/>
    </source>
</evidence>